<dbReference type="PANTHER" id="PTHR30146:SF148">
    <property type="entry name" value="HTH-TYPE TRANSCRIPTIONAL REPRESSOR PURR-RELATED"/>
    <property type="match status" value="1"/>
</dbReference>
<dbReference type="GeneID" id="63146057"/>
<dbReference type="InterPro" id="IPR010982">
    <property type="entry name" value="Lambda_DNA-bd_dom_sf"/>
</dbReference>
<evidence type="ECO:0000256" key="3">
    <source>
        <dbReference type="ARBA" id="ARBA00023125"/>
    </source>
</evidence>
<gene>
    <name evidence="5" type="ORF">CBF32_05285</name>
</gene>
<dbReference type="SMART" id="SM00354">
    <property type="entry name" value="HTH_LACI"/>
    <property type="match status" value="1"/>
</dbReference>
<keyword evidence="3" id="KW-0238">DNA-binding</keyword>
<sequence>MGKLTIREIADLAGVSTTTVSHILNDKGQRFSDETRNRVLKVIEENRYTPNYFASNIIKNESHLIGIIVPLITEPFAATLINLIQKNLNKQGFHLMISESMSDEAEELELFERYRQMAVESILCFTSTVFSEEVIIDSCYMGIPVVFVDRGINKSHFGNVYFNEYETVFNAIELLIEAGHKKIGLITDDGKIYAFPDRSNAYYDALKKHDLPILENQIVATEFSVRAGYLATKKMIDESDVTAIFCCDDNLALGCYQAVFDSGKQVNQDIKIVGFDGVEMLKNVRPQIKTLNLPFVAFSDIMSHKLLIAMEFPMKKQQDTYLEMIFEEGGI</sequence>
<dbReference type="RefSeq" id="WP_114289254.1">
    <property type="nucleotide sequence ID" value="NZ_NGJX01000004.1"/>
</dbReference>
<reference evidence="5 6" key="1">
    <citation type="submission" date="2017-05" db="EMBL/GenBank/DDBJ databases">
        <title>Vagococcus spp. assemblies.</title>
        <authorList>
            <person name="Gulvik C.A."/>
        </authorList>
    </citation>
    <scope>NUCLEOTIDE SEQUENCE [LARGE SCALE GENOMIC DNA]</scope>
    <source>
        <strain evidence="5 6">NCFB 2497</strain>
    </source>
</reference>
<dbReference type="PANTHER" id="PTHR30146">
    <property type="entry name" value="LACI-RELATED TRANSCRIPTIONAL REPRESSOR"/>
    <property type="match status" value="1"/>
</dbReference>
<keyword evidence="1" id="KW-0678">Repressor</keyword>
<dbReference type="CDD" id="cd01392">
    <property type="entry name" value="HTH_LacI"/>
    <property type="match status" value="1"/>
</dbReference>
<accession>A0A369AXT3</accession>
<dbReference type="GO" id="GO:0003700">
    <property type="term" value="F:DNA-binding transcription factor activity"/>
    <property type="evidence" value="ECO:0007669"/>
    <property type="project" value="TreeGrafter"/>
</dbReference>
<dbReference type="Gene3D" id="3.40.50.2300">
    <property type="match status" value="2"/>
</dbReference>
<evidence type="ECO:0000256" key="1">
    <source>
        <dbReference type="ARBA" id="ARBA00022491"/>
    </source>
</evidence>
<evidence type="ECO:0000313" key="5">
    <source>
        <dbReference type="EMBL" id="RSU02682.1"/>
    </source>
</evidence>
<dbReference type="Pfam" id="PF00532">
    <property type="entry name" value="Peripla_BP_1"/>
    <property type="match status" value="1"/>
</dbReference>
<protein>
    <submittedName>
        <fullName evidence="5">Uncharacterized protein</fullName>
    </submittedName>
</protein>
<name>A0A369AXT3_9ENTE</name>
<dbReference type="OrthoDB" id="9775106at2"/>
<comment type="caution">
    <text evidence="5">The sequence shown here is derived from an EMBL/GenBank/DDBJ whole genome shotgun (WGS) entry which is preliminary data.</text>
</comment>
<proteinExistence type="predicted"/>
<dbReference type="Gene3D" id="1.10.260.40">
    <property type="entry name" value="lambda repressor-like DNA-binding domains"/>
    <property type="match status" value="1"/>
</dbReference>
<dbReference type="Proteomes" id="UP000288197">
    <property type="component" value="Unassembled WGS sequence"/>
</dbReference>
<dbReference type="GO" id="GO:0000976">
    <property type="term" value="F:transcription cis-regulatory region binding"/>
    <property type="evidence" value="ECO:0007669"/>
    <property type="project" value="TreeGrafter"/>
</dbReference>
<dbReference type="InterPro" id="IPR001761">
    <property type="entry name" value="Peripla_BP/Lac1_sug-bd_dom"/>
</dbReference>
<dbReference type="SUPFAM" id="SSF47413">
    <property type="entry name" value="lambda repressor-like DNA-binding domains"/>
    <property type="match status" value="1"/>
</dbReference>
<dbReference type="InterPro" id="IPR028082">
    <property type="entry name" value="Peripla_BP_I"/>
</dbReference>
<organism evidence="5 6">
    <name type="scientific">Vagococcus fluvialis</name>
    <dbReference type="NCBI Taxonomy" id="2738"/>
    <lineage>
        <taxon>Bacteria</taxon>
        <taxon>Bacillati</taxon>
        <taxon>Bacillota</taxon>
        <taxon>Bacilli</taxon>
        <taxon>Lactobacillales</taxon>
        <taxon>Enterococcaceae</taxon>
        <taxon>Vagococcus</taxon>
    </lineage>
</organism>
<keyword evidence="4" id="KW-0804">Transcription</keyword>
<dbReference type="SUPFAM" id="SSF53822">
    <property type="entry name" value="Periplasmic binding protein-like I"/>
    <property type="match status" value="1"/>
</dbReference>
<dbReference type="EMBL" id="NGJX01000004">
    <property type="protein sequence ID" value="RSU02682.1"/>
    <property type="molecule type" value="Genomic_DNA"/>
</dbReference>
<dbReference type="PROSITE" id="PS50932">
    <property type="entry name" value="HTH_LACI_2"/>
    <property type="match status" value="1"/>
</dbReference>
<dbReference type="PROSITE" id="PS00356">
    <property type="entry name" value="HTH_LACI_1"/>
    <property type="match status" value="1"/>
</dbReference>
<keyword evidence="6" id="KW-1185">Reference proteome</keyword>
<evidence type="ECO:0000256" key="2">
    <source>
        <dbReference type="ARBA" id="ARBA00023015"/>
    </source>
</evidence>
<dbReference type="CDD" id="cd06267">
    <property type="entry name" value="PBP1_LacI_sugar_binding-like"/>
    <property type="match status" value="1"/>
</dbReference>
<dbReference type="AlphaFoldDB" id="A0A369AXT3"/>
<keyword evidence="2" id="KW-0805">Transcription regulation</keyword>
<evidence type="ECO:0000256" key="4">
    <source>
        <dbReference type="ARBA" id="ARBA00023163"/>
    </source>
</evidence>
<evidence type="ECO:0000313" key="6">
    <source>
        <dbReference type="Proteomes" id="UP000288197"/>
    </source>
</evidence>
<dbReference type="InterPro" id="IPR000843">
    <property type="entry name" value="HTH_LacI"/>
</dbReference>
<dbReference type="Pfam" id="PF00356">
    <property type="entry name" value="LacI"/>
    <property type="match status" value="1"/>
</dbReference>